<organism evidence="3 4">
    <name type="scientific">Candidatus Andeanibacterium colombiense</name>
    <dbReference type="NCBI Taxonomy" id="3121345"/>
    <lineage>
        <taxon>Bacteria</taxon>
        <taxon>Pseudomonadati</taxon>
        <taxon>Pseudomonadota</taxon>
        <taxon>Alphaproteobacteria</taxon>
        <taxon>Sphingomonadales</taxon>
        <taxon>Sphingomonadaceae</taxon>
        <taxon>Candidatus Andeanibacterium</taxon>
    </lineage>
</organism>
<dbReference type="Proteomes" id="UP001218362">
    <property type="component" value="Chromosome"/>
</dbReference>
<dbReference type="AlphaFoldDB" id="A0AAJ5X4B1"/>
<dbReference type="EMBL" id="CP119316">
    <property type="protein sequence ID" value="WEK47505.1"/>
    <property type="molecule type" value="Genomic_DNA"/>
</dbReference>
<gene>
    <name evidence="3" type="ORF">P0Y56_04225</name>
</gene>
<reference evidence="3" key="1">
    <citation type="submission" date="2023-03" db="EMBL/GenBank/DDBJ databases">
        <title>Andean soil-derived lignocellulolytic bacterial consortium as a source of novel taxa and putative plastic-active enzymes.</title>
        <authorList>
            <person name="Diaz-Garcia L."/>
            <person name="Chuvochina M."/>
            <person name="Feuerriegel G."/>
            <person name="Bunk B."/>
            <person name="Sproer C."/>
            <person name="Streit W.R."/>
            <person name="Rodriguez L.M."/>
            <person name="Overmann J."/>
            <person name="Jimenez D.J."/>
        </authorList>
    </citation>
    <scope>NUCLEOTIDE SEQUENCE</scope>
    <source>
        <strain evidence="3">MAG 26</strain>
    </source>
</reference>
<dbReference type="PANTHER" id="PTHR43283">
    <property type="entry name" value="BETA-LACTAMASE-RELATED"/>
    <property type="match status" value="1"/>
</dbReference>
<dbReference type="PROSITE" id="PS51318">
    <property type="entry name" value="TAT"/>
    <property type="match status" value="1"/>
</dbReference>
<sequence length="433" mass="45835">MNALHSLPLSRRNLIRSAAALAGAAAFPLPLWAQEPERWPNLRKLCQDYVGRNKVANMVAFMGLGDRTPAVVAEGRDTMGGARKSDGDSLYRLYSMTKPITGMAAMILVDEGKLSLDQPLAEILPAFAKMQVQKKYDGSIGPENLEPAARPILIRNLLTHTAGLSYGIIQSGPIAKRATEIGVVSGQVSRVPVPGFERGTPVGSLAEFADRLATLPLVYQPGTRWSYSTGLDLMGRVIEVVSGQSFGGFLQDRILGPCGMASTGFQVAPADAARLTTNYGVVDGMLLPIDPAQSSIYLDRPPFPFGGAGLVGSPRDYDRFLTMIGNYGMLDGKRVMSESAVRLGTSNLLPEGASTKGTAVEGYGFGAGGRQGGPHGNNYGWAGAAGTIGFVSMASGLRSGLYTQYMPSGAYPLNRAFEEAVLADVRQLLRAGA</sequence>
<dbReference type="InterPro" id="IPR012338">
    <property type="entry name" value="Beta-lactam/transpept-like"/>
</dbReference>
<dbReference type="InterPro" id="IPR006311">
    <property type="entry name" value="TAT_signal"/>
</dbReference>
<dbReference type="GO" id="GO:0016787">
    <property type="term" value="F:hydrolase activity"/>
    <property type="evidence" value="ECO:0007669"/>
    <property type="project" value="UniProtKB-KW"/>
</dbReference>
<dbReference type="InterPro" id="IPR001466">
    <property type="entry name" value="Beta-lactam-related"/>
</dbReference>
<keyword evidence="1" id="KW-0732">Signal</keyword>
<evidence type="ECO:0000313" key="3">
    <source>
        <dbReference type="EMBL" id="WEK47505.1"/>
    </source>
</evidence>
<keyword evidence="3" id="KW-0378">Hydrolase</keyword>
<feature type="chain" id="PRO_5042594577" evidence="1">
    <location>
        <begin position="34"/>
        <end position="433"/>
    </location>
</feature>
<dbReference type="KEGG" id="acob:P0Y56_04225"/>
<dbReference type="InterPro" id="IPR050789">
    <property type="entry name" value="Diverse_Enzym_Activities"/>
</dbReference>
<proteinExistence type="predicted"/>
<dbReference type="Pfam" id="PF00144">
    <property type="entry name" value="Beta-lactamase"/>
    <property type="match status" value="1"/>
</dbReference>
<dbReference type="PANTHER" id="PTHR43283:SF3">
    <property type="entry name" value="BETA-LACTAMASE FAMILY PROTEIN (AFU_ORTHOLOGUE AFUA_5G07500)"/>
    <property type="match status" value="1"/>
</dbReference>
<feature type="domain" description="Beta-lactamase-related" evidence="2">
    <location>
        <begin position="70"/>
        <end position="410"/>
    </location>
</feature>
<evidence type="ECO:0000256" key="1">
    <source>
        <dbReference type="SAM" id="SignalP"/>
    </source>
</evidence>
<dbReference type="Gene3D" id="3.40.710.10">
    <property type="entry name" value="DD-peptidase/beta-lactamase superfamily"/>
    <property type="match status" value="1"/>
</dbReference>
<dbReference type="SUPFAM" id="SSF56601">
    <property type="entry name" value="beta-lactamase/transpeptidase-like"/>
    <property type="match status" value="1"/>
</dbReference>
<feature type="signal peptide" evidence="1">
    <location>
        <begin position="1"/>
        <end position="33"/>
    </location>
</feature>
<protein>
    <submittedName>
        <fullName evidence="3">Serine hydrolase</fullName>
    </submittedName>
</protein>
<evidence type="ECO:0000313" key="4">
    <source>
        <dbReference type="Proteomes" id="UP001218362"/>
    </source>
</evidence>
<evidence type="ECO:0000259" key="2">
    <source>
        <dbReference type="Pfam" id="PF00144"/>
    </source>
</evidence>
<name>A0AAJ5X4B1_9SPHN</name>
<accession>A0AAJ5X4B1</accession>